<evidence type="ECO:0000256" key="2">
    <source>
        <dbReference type="SAM" id="Phobius"/>
    </source>
</evidence>
<gene>
    <name evidence="3" type="ORF">SAMN05421803_14015</name>
</gene>
<organism evidence="3 4">
    <name type="scientific">Nocardiopsis flavescens</name>
    <dbReference type="NCBI Taxonomy" id="758803"/>
    <lineage>
        <taxon>Bacteria</taxon>
        <taxon>Bacillati</taxon>
        <taxon>Actinomycetota</taxon>
        <taxon>Actinomycetes</taxon>
        <taxon>Streptosporangiales</taxon>
        <taxon>Nocardiopsidaceae</taxon>
        <taxon>Nocardiopsis</taxon>
    </lineage>
</organism>
<dbReference type="EMBL" id="FQZK01000040">
    <property type="protein sequence ID" value="SHK88941.1"/>
    <property type="molecule type" value="Genomic_DNA"/>
</dbReference>
<keyword evidence="2" id="KW-1133">Transmembrane helix</keyword>
<evidence type="ECO:0000256" key="1">
    <source>
        <dbReference type="SAM" id="MobiDB-lite"/>
    </source>
</evidence>
<dbReference type="InterPro" id="IPR045428">
    <property type="entry name" value="EACC1"/>
</dbReference>
<keyword evidence="2" id="KW-0812">Transmembrane</keyword>
<name>A0A1M6W5B2_9ACTN</name>
<keyword evidence="2" id="KW-0472">Membrane</keyword>
<accession>A0A1M6W5B2</accession>
<keyword evidence="4" id="KW-1185">Reference proteome</keyword>
<dbReference type="Pfam" id="PF19953">
    <property type="entry name" value="EACC1"/>
    <property type="match status" value="1"/>
</dbReference>
<dbReference type="OrthoDB" id="4566968at2"/>
<sequence>MGHTLAEVHLQVFSDKSAIDDLASLEKTLISVEEFRGRTRSVAHPPAADRLGSLPDVLVLALANGTAVLLASTAVSWIRHRTHDIRLLITRKGDETSVELTAERLRGLGQEEIGALIHRTGRALEQERPRTAHEDPGHGP</sequence>
<evidence type="ECO:0000313" key="4">
    <source>
        <dbReference type="Proteomes" id="UP000184452"/>
    </source>
</evidence>
<feature type="region of interest" description="Disordered" evidence="1">
    <location>
        <begin position="120"/>
        <end position="140"/>
    </location>
</feature>
<dbReference type="AlphaFoldDB" id="A0A1M6W5B2"/>
<evidence type="ECO:0000313" key="3">
    <source>
        <dbReference type="EMBL" id="SHK88941.1"/>
    </source>
</evidence>
<feature type="compositionally biased region" description="Basic and acidic residues" evidence="1">
    <location>
        <begin position="122"/>
        <end position="140"/>
    </location>
</feature>
<dbReference type="Proteomes" id="UP000184452">
    <property type="component" value="Unassembled WGS sequence"/>
</dbReference>
<protein>
    <submittedName>
        <fullName evidence="3">Uncharacterized protein</fullName>
    </submittedName>
</protein>
<feature type="transmembrane region" description="Helical" evidence="2">
    <location>
        <begin position="57"/>
        <end position="78"/>
    </location>
</feature>
<proteinExistence type="predicted"/>
<dbReference type="RefSeq" id="WP_073384278.1">
    <property type="nucleotide sequence ID" value="NZ_FQZK01000040.1"/>
</dbReference>
<reference evidence="3 4" key="1">
    <citation type="submission" date="2016-11" db="EMBL/GenBank/DDBJ databases">
        <authorList>
            <person name="Jaros S."/>
            <person name="Januszkiewicz K."/>
            <person name="Wedrychowicz H."/>
        </authorList>
    </citation>
    <scope>NUCLEOTIDE SEQUENCE [LARGE SCALE GENOMIC DNA]</scope>
    <source>
        <strain evidence="3 4">CGMCC 4.5723</strain>
    </source>
</reference>